<feature type="compositionally biased region" description="Polar residues" evidence="1">
    <location>
        <begin position="1005"/>
        <end position="1034"/>
    </location>
</feature>
<feature type="region of interest" description="Disordered" evidence="1">
    <location>
        <begin position="807"/>
        <end position="955"/>
    </location>
</feature>
<dbReference type="Proteomes" id="UP000250266">
    <property type="component" value="Unassembled WGS sequence"/>
</dbReference>
<proteinExistence type="predicted"/>
<feature type="compositionally biased region" description="Basic and acidic residues" evidence="1">
    <location>
        <begin position="1226"/>
        <end position="1236"/>
    </location>
</feature>
<gene>
    <name evidence="2" type="ORF">K432DRAFT_439424</name>
</gene>
<feature type="compositionally biased region" description="Polar residues" evidence="1">
    <location>
        <begin position="1047"/>
        <end position="1057"/>
    </location>
</feature>
<protein>
    <submittedName>
        <fullName evidence="2">Uncharacterized protein</fullName>
    </submittedName>
</protein>
<dbReference type="EMBL" id="KV744822">
    <property type="protein sequence ID" value="OCK85220.1"/>
    <property type="molecule type" value="Genomic_DNA"/>
</dbReference>
<feature type="region of interest" description="Disordered" evidence="1">
    <location>
        <begin position="117"/>
        <end position="168"/>
    </location>
</feature>
<feature type="compositionally biased region" description="Basic and acidic residues" evidence="1">
    <location>
        <begin position="933"/>
        <end position="955"/>
    </location>
</feature>
<feature type="compositionally biased region" description="Polar residues" evidence="1">
    <location>
        <begin position="147"/>
        <end position="168"/>
    </location>
</feature>
<organism evidence="2 3">
    <name type="scientific">Lepidopterella palustris CBS 459.81</name>
    <dbReference type="NCBI Taxonomy" id="1314670"/>
    <lineage>
        <taxon>Eukaryota</taxon>
        <taxon>Fungi</taxon>
        <taxon>Dikarya</taxon>
        <taxon>Ascomycota</taxon>
        <taxon>Pezizomycotina</taxon>
        <taxon>Dothideomycetes</taxon>
        <taxon>Pleosporomycetidae</taxon>
        <taxon>Mytilinidiales</taxon>
        <taxon>Argynnaceae</taxon>
        <taxon>Lepidopterella</taxon>
    </lineage>
</organism>
<sequence>MALVGVIVELSDAGNRLRRSKSTTTVPLRTAAPTPEHLDLEVAQKHALVAATTAYARAHEAESSERAQNRGSDMSRSRSNASRKSEGRHFPPRESSLRFSQSQKGGYVFNIPKHQRNTAVGNVPPAHGSVSGQMPLSPPSLPFDENAQPSSQPLTNRTSAASSAPTNQIRKARSMYYASSVQTGSPLPRPPAKYLITPPPASPVPDRCRTFLSDLGSSNALPVTPRLPVTITADESIDKVRDRYLQDFQQRQLRQRPSFIMGPFKKRQDKGKNKISQPQIGSVTYDNNHPAIDNTANNQMDPKAQKEKRSFSNSLRNRFKRVFRRTSNVSATLPIQQIDASRDYYYTPPSPVIHSSFEDIRSADEDIALRIASPTPPLEVMPPLAQTISRASSIARSEAEASNPTASRVTSWSNSSAGNTVSTRDTKRLSVIHEAKGSISSIPTITPSSPRRRPQPMSPLAAFQNPMPMDGVQDECSTPVDPQRVFSALMKEIGAAECRKEPKEAKPGGESDVFFTGTNKHAESGSVTLPVQSRVSSIRSELVKATKTTIRTVTPEPPQIPDRMQSVRGADRIPGDDLPYSSIDDDFSSQGSGGKPRNGITLDFKKRPRHRLQRVQKAIPPTPDQVATRIERSKGRWKAPLEEDRLPFFPRSTKRNFTVTNFAQRKFLRKQSSENISPARPAGSRTVTPAPQIRSDTGPFLDSGNIASPISPSIYSRATDEQSPRANDSAVSLDRMGDGDTGTAVIITSHPVKSYVIGTQHSPNRAVDNSARSSRDWRAWLSHEVSELENLSQEELTIYDRYSNPGHRREHAQISDDDTAIGGPANGIGARKASGRPTRYHRPRLEDRSESRASDRGVSRPKLEESSCSRMNERFPFIETGRKASYQSTSSKTCRSVKTADGDTPPTRVTPSPNSKELAVYSDFSPLPSNSNDRYETRPQLKSRESYKLPHHPPIDYGKENLNLGTGVNATANISTKSLCLGPPPPLGRMLRPRSLQPLNPWARSNSSVAHYTTSKNDQQLTMPMSTAQRSSDLPATPPRPRPRVHGNSSGSISTRPKSAFDLRGQYVKKSSAAGIECAGGSGSGEEKSWQGQQEHLISQHVRRKPITGRALEGETLKMILAGPYCTKTRSPSPLPALRTEWTTGTKGEIAVLRKSTLSTSLSALALNKEPSPPLEAGVGSGVEGVLQLEAAVEEGEGARNLEGEFGRSVGGSRPGTGTPSAGMRMAERFLRERTAGSESEEAGLRGLSLTPGFL</sequence>
<accession>A0A8E2JJQ4</accession>
<name>A0A8E2JJQ4_9PEZI</name>
<dbReference type="OrthoDB" id="194139at2759"/>
<evidence type="ECO:0000313" key="3">
    <source>
        <dbReference type="Proteomes" id="UP000250266"/>
    </source>
</evidence>
<feature type="compositionally biased region" description="Basic and acidic residues" evidence="1">
    <location>
        <begin position="843"/>
        <end position="873"/>
    </location>
</feature>
<feature type="region of interest" description="Disordered" evidence="1">
    <location>
        <begin position="1005"/>
        <end position="1058"/>
    </location>
</feature>
<feature type="compositionally biased region" description="Polar residues" evidence="1">
    <location>
        <begin position="705"/>
        <end position="716"/>
    </location>
</feature>
<feature type="compositionally biased region" description="Polar residues" evidence="1">
    <location>
        <begin position="403"/>
        <end position="423"/>
    </location>
</feature>
<feature type="compositionally biased region" description="Polar residues" evidence="1">
    <location>
        <begin position="885"/>
        <end position="896"/>
    </location>
</feature>
<feature type="compositionally biased region" description="Polar residues" evidence="1">
    <location>
        <begin position="274"/>
        <end position="287"/>
    </location>
</feature>
<reference evidence="2 3" key="1">
    <citation type="journal article" date="2016" name="Nat. Commun.">
        <title>Ectomycorrhizal ecology is imprinted in the genome of the dominant symbiotic fungus Cenococcum geophilum.</title>
        <authorList>
            <consortium name="DOE Joint Genome Institute"/>
            <person name="Peter M."/>
            <person name="Kohler A."/>
            <person name="Ohm R.A."/>
            <person name="Kuo A."/>
            <person name="Krutzmann J."/>
            <person name="Morin E."/>
            <person name="Arend M."/>
            <person name="Barry K.W."/>
            <person name="Binder M."/>
            <person name="Choi C."/>
            <person name="Clum A."/>
            <person name="Copeland A."/>
            <person name="Grisel N."/>
            <person name="Haridas S."/>
            <person name="Kipfer T."/>
            <person name="LaButti K."/>
            <person name="Lindquist E."/>
            <person name="Lipzen A."/>
            <person name="Maire R."/>
            <person name="Meier B."/>
            <person name="Mihaltcheva S."/>
            <person name="Molinier V."/>
            <person name="Murat C."/>
            <person name="Poggeler S."/>
            <person name="Quandt C.A."/>
            <person name="Sperisen C."/>
            <person name="Tritt A."/>
            <person name="Tisserant E."/>
            <person name="Crous P.W."/>
            <person name="Henrissat B."/>
            <person name="Nehls U."/>
            <person name="Egli S."/>
            <person name="Spatafora J.W."/>
            <person name="Grigoriev I.V."/>
            <person name="Martin F.M."/>
        </authorList>
    </citation>
    <scope>NUCLEOTIDE SEQUENCE [LARGE SCALE GENOMIC DNA]</scope>
    <source>
        <strain evidence="2 3">CBS 459.81</strain>
    </source>
</reference>
<evidence type="ECO:0000313" key="2">
    <source>
        <dbReference type="EMBL" id="OCK85220.1"/>
    </source>
</evidence>
<feature type="compositionally biased region" description="Basic and acidic residues" evidence="1">
    <location>
        <begin position="1197"/>
        <end position="1206"/>
    </location>
</feature>
<feature type="compositionally biased region" description="Basic and acidic residues" evidence="1">
    <location>
        <begin position="83"/>
        <end position="96"/>
    </location>
</feature>
<feature type="region of interest" description="Disordered" evidence="1">
    <location>
        <begin position="1197"/>
        <end position="1255"/>
    </location>
</feature>
<dbReference type="AlphaFoldDB" id="A0A8E2JJQ4"/>
<keyword evidence="3" id="KW-1185">Reference proteome</keyword>
<feature type="compositionally biased region" description="Low complexity" evidence="1">
    <location>
        <begin position="440"/>
        <end position="449"/>
    </location>
</feature>
<evidence type="ECO:0000256" key="1">
    <source>
        <dbReference type="SAM" id="MobiDB-lite"/>
    </source>
</evidence>
<feature type="compositionally biased region" description="Basic and acidic residues" evidence="1">
    <location>
        <begin position="59"/>
        <end position="76"/>
    </location>
</feature>
<feature type="region of interest" description="Disordered" evidence="1">
    <location>
        <begin position="59"/>
        <end position="102"/>
    </location>
</feature>
<feature type="region of interest" description="Disordered" evidence="1">
    <location>
        <begin position="440"/>
        <end position="459"/>
    </location>
</feature>
<feature type="region of interest" description="Disordered" evidence="1">
    <location>
        <begin position="395"/>
        <end position="427"/>
    </location>
</feature>
<feature type="region of interest" description="Disordered" evidence="1">
    <location>
        <begin position="581"/>
        <end position="607"/>
    </location>
</feature>
<feature type="region of interest" description="Disordered" evidence="1">
    <location>
        <begin position="671"/>
        <end position="736"/>
    </location>
</feature>
<feature type="region of interest" description="Disordered" evidence="1">
    <location>
        <begin position="263"/>
        <end position="311"/>
    </location>
</feature>